<proteinExistence type="predicted"/>
<sequence length="687" mass="73304">MAFRQKSIADAPCFGKIQVKVMLRMNTEKSKETVHVQEREMADSSARMSRRALLATAGLGGMAAASGFLLNSGLVSASNGKDSTVTNAVYGKGVKACCETTTIGALRNEANPDANRPYFVKDSGREGIFLFDPADTSSADNSGTVLVSPSVGARFKRIYEGSLNVKWFGAKGDGVTDDTASIRLAIDAGRGGSVYFPEGTYIVSTDDSVTRAAFLLTADHSGTTLHGAGIGTVIKAVNNGILKFFYPFRLTTAKRITVRGIKFDGNADANWLTDPEVSLNAHHLFYFTPPADREVDNISFSECFFRGSFNSAIQSYGSAAHPYPHPISSQIRIENCHFEQTGNHGVGMNEWVDSVVTGCTFYDLGMKPVLANGFGSGMCVDVSGGCHNIVVANNVGERTGIAAFKAETHEKPNNGGDVPSSHIVFANNIVRNFKREPNLGTQYAIRMNGIRVTAIGNQFENYYGRGVDISGKSSECSVIGNLFIANGATIGSGIYTSSNGGRMKFANNELHNANGSGIECYASNDLIIQGNKVSGANYYGISMTHCQRAIVDGNECLDNKMTGILASGSSDRLNIVNNLCCDTRTGAARTQPNGIRVLDTVTNVELAHNQAYNHTSTDILFGTAPISAIENGVKAWYSDSLPTTGAWREGDKIMCIHPGSTGFVGWVCTSAGTYGVVNPIFQPFGAL</sequence>
<feature type="domain" description="Right handed beta helix" evidence="2">
    <location>
        <begin position="296"/>
        <end position="483"/>
    </location>
</feature>
<dbReference type="EMBL" id="VDCQ01000086">
    <property type="protein sequence ID" value="TNJ60181.1"/>
    <property type="molecule type" value="Genomic_DNA"/>
</dbReference>
<dbReference type="InterPro" id="IPR012334">
    <property type="entry name" value="Pectin_lyas_fold"/>
</dbReference>
<dbReference type="InterPro" id="IPR039448">
    <property type="entry name" value="Beta_helix"/>
</dbReference>
<accession>A0A5C4SZ68</accession>
<dbReference type="SMART" id="SM00710">
    <property type="entry name" value="PbH1"/>
    <property type="match status" value="10"/>
</dbReference>
<reference evidence="3 4" key="1">
    <citation type="submission" date="2019-05" db="EMBL/GenBank/DDBJ databases">
        <title>We sequenced the genome of Paenibacillus hemerocallicola KCTC 33185 for further insight into its adaptation and study the phylogeny of Paenibacillus.</title>
        <authorList>
            <person name="Narsing Rao M.P."/>
        </authorList>
    </citation>
    <scope>NUCLEOTIDE SEQUENCE [LARGE SCALE GENOMIC DNA]</scope>
    <source>
        <strain evidence="3 4">KCTC 33185</strain>
    </source>
</reference>
<name>A0A5C4SZ68_9BACL</name>
<evidence type="ECO:0008006" key="5">
    <source>
        <dbReference type="Google" id="ProtNLM"/>
    </source>
</evidence>
<dbReference type="PROSITE" id="PS51318">
    <property type="entry name" value="TAT"/>
    <property type="match status" value="1"/>
</dbReference>
<evidence type="ECO:0000313" key="4">
    <source>
        <dbReference type="Proteomes" id="UP000307943"/>
    </source>
</evidence>
<organism evidence="3 4">
    <name type="scientific">Paenibacillus hemerocallicola</name>
    <dbReference type="NCBI Taxonomy" id="1172614"/>
    <lineage>
        <taxon>Bacteria</taxon>
        <taxon>Bacillati</taxon>
        <taxon>Bacillota</taxon>
        <taxon>Bacilli</taxon>
        <taxon>Bacillales</taxon>
        <taxon>Paenibacillaceae</taxon>
        <taxon>Paenibacillus</taxon>
    </lineage>
</organism>
<dbReference type="InterPro" id="IPR006311">
    <property type="entry name" value="TAT_signal"/>
</dbReference>
<feature type="domain" description="Rhamnogalacturonase A/B/Epimerase-like pectate lyase" evidence="1">
    <location>
        <begin position="163"/>
        <end position="239"/>
    </location>
</feature>
<evidence type="ECO:0000259" key="1">
    <source>
        <dbReference type="Pfam" id="PF12708"/>
    </source>
</evidence>
<dbReference type="AlphaFoldDB" id="A0A5C4SZ68"/>
<protein>
    <recommendedName>
        <fullName evidence="5">Pectate lyase superfamily protein domain-containing protein</fullName>
    </recommendedName>
</protein>
<dbReference type="Proteomes" id="UP000307943">
    <property type="component" value="Unassembled WGS sequence"/>
</dbReference>
<gene>
    <name evidence="3" type="ORF">FE784_36410</name>
</gene>
<dbReference type="OrthoDB" id="2486098at2"/>
<dbReference type="InterPro" id="IPR024535">
    <property type="entry name" value="RHGA/B-epi-like_pectate_lyase"/>
</dbReference>
<dbReference type="InterPro" id="IPR011050">
    <property type="entry name" value="Pectin_lyase_fold/virulence"/>
</dbReference>
<dbReference type="Pfam" id="PF12708">
    <property type="entry name" value="Pect-lyase_RHGA_epim"/>
    <property type="match status" value="1"/>
</dbReference>
<dbReference type="SUPFAM" id="SSF51126">
    <property type="entry name" value="Pectin lyase-like"/>
    <property type="match status" value="2"/>
</dbReference>
<evidence type="ECO:0000313" key="3">
    <source>
        <dbReference type="EMBL" id="TNJ60181.1"/>
    </source>
</evidence>
<keyword evidence="4" id="KW-1185">Reference proteome</keyword>
<dbReference type="InterPro" id="IPR006626">
    <property type="entry name" value="PbH1"/>
</dbReference>
<evidence type="ECO:0000259" key="2">
    <source>
        <dbReference type="Pfam" id="PF13229"/>
    </source>
</evidence>
<dbReference type="Gene3D" id="2.160.20.10">
    <property type="entry name" value="Single-stranded right-handed beta-helix, Pectin lyase-like"/>
    <property type="match status" value="1"/>
</dbReference>
<comment type="caution">
    <text evidence="3">The sequence shown here is derived from an EMBL/GenBank/DDBJ whole genome shotgun (WGS) entry which is preliminary data.</text>
</comment>
<dbReference type="Pfam" id="PF13229">
    <property type="entry name" value="Beta_helix"/>
    <property type="match status" value="2"/>
</dbReference>
<feature type="domain" description="Right handed beta helix" evidence="2">
    <location>
        <begin position="491"/>
        <end position="638"/>
    </location>
</feature>